<sequence>MERCGGYGTVWRLWNGVEDMEWCGGYGMVWRLWNGVEDMERCGGYGTLWRLWNDVEDKEWCGGYGTVWRIRNDVEDKEWCGGYGMMWRIRNGVENMEQCGGYGTVWRLWKATLMHYTDKQFANESLAARIKRQNELLTSISLEREYVFNQLFNSSGFSSSSHRVSFMLHPALSSLSQTFLFLALVIPTALHDEEIPARRDVEHNRFFIQS</sequence>
<organism evidence="1 2">
    <name type="scientific">Hemibagrus guttatus</name>
    <dbReference type="NCBI Taxonomy" id="175788"/>
    <lineage>
        <taxon>Eukaryota</taxon>
        <taxon>Metazoa</taxon>
        <taxon>Chordata</taxon>
        <taxon>Craniata</taxon>
        <taxon>Vertebrata</taxon>
        <taxon>Euteleostomi</taxon>
        <taxon>Actinopterygii</taxon>
        <taxon>Neopterygii</taxon>
        <taxon>Teleostei</taxon>
        <taxon>Ostariophysi</taxon>
        <taxon>Siluriformes</taxon>
        <taxon>Bagridae</taxon>
        <taxon>Hemibagrus</taxon>
    </lineage>
</organism>
<name>A0AAE0Q7W9_9TELE</name>
<dbReference type="AlphaFoldDB" id="A0AAE0Q7W9"/>
<reference evidence="1" key="1">
    <citation type="submission" date="2023-06" db="EMBL/GenBank/DDBJ databases">
        <title>Male Hemibagrus guttatus genome.</title>
        <authorList>
            <person name="Bian C."/>
        </authorList>
    </citation>
    <scope>NUCLEOTIDE SEQUENCE</scope>
    <source>
        <strain evidence="1">Male_cb2023</strain>
        <tissue evidence="1">Muscle</tissue>
    </source>
</reference>
<gene>
    <name evidence="1" type="ORF">QTP70_012250</name>
</gene>
<keyword evidence="2" id="KW-1185">Reference proteome</keyword>
<accession>A0AAE0Q7W9</accession>
<evidence type="ECO:0000313" key="1">
    <source>
        <dbReference type="EMBL" id="KAK3515235.1"/>
    </source>
</evidence>
<protein>
    <submittedName>
        <fullName evidence="1">Uncharacterized protein</fullName>
    </submittedName>
</protein>
<dbReference type="EMBL" id="JAUCMX010000020">
    <property type="protein sequence ID" value="KAK3515235.1"/>
    <property type="molecule type" value="Genomic_DNA"/>
</dbReference>
<evidence type="ECO:0000313" key="2">
    <source>
        <dbReference type="Proteomes" id="UP001274896"/>
    </source>
</evidence>
<proteinExistence type="predicted"/>
<dbReference type="Proteomes" id="UP001274896">
    <property type="component" value="Unassembled WGS sequence"/>
</dbReference>
<comment type="caution">
    <text evidence="1">The sequence shown here is derived from an EMBL/GenBank/DDBJ whole genome shotgun (WGS) entry which is preliminary data.</text>
</comment>